<name>A0A834DHG8_9CHIR</name>
<dbReference type="EMBL" id="JABVXQ010000014">
    <property type="protein sequence ID" value="KAF6078442.1"/>
    <property type="molecule type" value="Genomic_DNA"/>
</dbReference>
<dbReference type="AlphaFoldDB" id="A0A834DHG8"/>
<protein>
    <submittedName>
        <fullName evidence="1">Uncharacterized protein</fullName>
    </submittedName>
</protein>
<evidence type="ECO:0000313" key="1">
    <source>
        <dbReference type="EMBL" id="KAF6078442.1"/>
    </source>
</evidence>
<reference evidence="1 2" key="1">
    <citation type="journal article" date="2020" name="Nature">
        <title>Six reference-quality genomes reveal evolution of bat adaptations.</title>
        <authorList>
            <person name="Jebb D."/>
            <person name="Huang Z."/>
            <person name="Pippel M."/>
            <person name="Hughes G.M."/>
            <person name="Lavrichenko K."/>
            <person name="Devanna P."/>
            <person name="Winkler S."/>
            <person name="Jermiin L.S."/>
            <person name="Skirmuntt E.C."/>
            <person name="Katzourakis A."/>
            <person name="Burkitt-Gray L."/>
            <person name="Ray D.A."/>
            <person name="Sullivan K.A.M."/>
            <person name="Roscito J.G."/>
            <person name="Kirilenko B.M."/>
            <person name="Davalos L.M."/>
            <person name="Corthals A.P."/>
            <person name="Power M.L."/>
            <person name="Jones G."/>
            <person name="Ransome R.D."/>
            <person name="Dechmann D.K.N."/>
            <person name="Locatelli A.G."/>
            <person name="Puechmaille S.J."/>
            <person name="Fedrigo O."/>
            <person name="Jarvis E.D."/>
            <person name="Hiller M."/>
            <person name="Vernes S.C."/>
            <person name="Myers E.W."/>
            <person name="Teeling E.C."/>
        </authorList>
    </citation>
    <scope>NUCLEOTIDE SEQUENCE [LARGE SCALE GENOMIC DNA]</scope>
    <source>
        <strain evidence="1">Bat1K_MPI-CBG_1</strain>
    </source>
</reference>
<proteinExistence type="predicted"/>
<comment type="caution">
    <text evidence="1">The sequence shown here is derived from an EMBL/GenBank/DDBJ whole genome shotgun (WGS) entry which is preliminary data.</text>
</comment>
<evidence type="ECO:0000313" key="2">
    <source>
        <dbReference type="Proteomes" id="UP000664940"/>
    </source>
</evidence>
<accession>A0A834DHG8</accession>
<dbReference type="Proteomes" id="UP000664940">
    <property type="component" value="Unassembled WGS sequence"/>
</dbReference>
<sequence>MIATFFSRACTSCQVCEFTLVATTSLCSRGAHFVDEEAQRVQGTCLGRPDKHMARGSWCRGPVPVLPDTGAGCCSACLGPLSPVSTALLCGNKGPSSCLWALVVNVASSSVTRCRHLRQAVRKCIFGPGVERLLRGPGSHCRRVMVSSA</sequence>
<organism evidence="1 2">
    <name type="scientific">Phyllostomus discolor</name>
    <name type="common">pale spear-nosed bat</name>
    <dbReference type="NCBI Taxonomy" id="89673"/>
    <lineage>
        <taxon>Eukaryota</taxon>
        <taxon>Metazoa</taxon>
        <taxon>Chordata</taxon>
        <taxon>Craniata</taxon>
        <taxon>Vertebrata</taxon>
        <taxon>Euteleostomi</taxon>
        <taxon>Mammalia</taxon>
        <taxon>Eutheria</taxon>
        <taxon>Laurasiatheria</taxon>
        <taxon>Chiroptera</taxon>
        <taxon>Yangochiroptera</taxon>
        <taxon>Phyllostomidae</taxon>
        <taxon>Phyllostominae</taxon>
        <taxon>Phyllostomus</taxon>
    </lineage>
</organism>
<gene>
    <name evidence="1" type="ORF">HJG60_009259</name>
</gene>